<dbReference type="Gene3D" id="3.40.50.150">
    <property type="entry name" value="Vaccinia Virus protein VP39"/>
    <property type="match status" value="1"/>
</dbReference>
<keyword evidence="2" id="KW-0808">Transferase</keyword>
<evidence type="ECO:0000313" key="2">
    <source>
        <dbReference type="EMBL" id="PTW62969.1"/>
    </source>
</evidence>
<dbReference type="PANTHER" id="PTHR34203:SF15">
    <property type="entry name" value="SLL1173 PROTEIN"/>
    <property type="match status" value="1"/>
</dbReference>
<dbReference type="GO" id="GO:0008168">
    <property type="term" value="F:methyltransferase activity"/>
    <property type="evidence" value="ECO:0007669"/>
    <property type="project" value="UniProtKB-KW"/>
</dbReference>
<keyword evidence="2" id="KW-0489">Methyltransferase</keyword>
<reference evidence="2 3" key="1">
    <citation type="submission" date="2018-04" db="EMBL/GenBank/DDBJ databases">
        <title>Genomic Encyclopedia of Archaeal and Bacterial Type Strains, Phase II (KMG-II): from individual species to whole genera.</title>
        <authorList>
            <person name="Goeker M."/>
        </authorList>
    </citation>
    <scope>NUCLEOTIDE SEQUENCE [LARGE SCALE GENOMIC DNA]</scope>
    <source>
        <strain evidence="2 3">DSM 23382</strain>
    </source>
</reference>
<accession>A0A2T5VGU8</accession>
<protein>
    <submittedName>
        <fullName evidence="2">FkbM family methyltransferase</fullName>
    </submittedName>
</protein>
<dbReference type="AlphaFoldDB" id="A0A2T5VGU8"/>
<dbReference type="EMBL" id="QAYG01000001">
    <property type="protein sequence ID" value="PTW62969.1"/>
    <property type="molecule type" value="Genomic_DNA"/>
</dbReference>
<dbReference type="NCBIfam" id="TIGR01444">
    <property type="entry name" value="fkbM_fam"/>
    <property type="match status" value="1"/>
</dbReference>
<feature type="domain" description="Methyltransferase FkbM" evidence="1">
    <location>
        <begin position="101"/>
        <end position="228"/>
    </location>
</feature>
<dbReference type="Proteomes" id="UP000244081">
    <property type="component" value="Unassembled WGS sequence"/>
</dbReference>
<gene>
    <name evidence="2" type="ORF">C8N35_1011018</name>
</gene>
<evidence type="ECO:0000313" key="3">
    <source>
        <dbReference type="Proteomes" id="UP000244081"/>
    </source>
</evidence>
<keyword evidence="3" id="KW-1185">Reference proteome</keyword>
<sequence>MAAQIDTLSPFGTYPAGGVDRLAWRLIDGGGFRATLRHRAGRLIGRMFPGPYDAEVDGLKFRLYPGENYDDRKILARARLPEQNEHALIGDLLRPGAIFVDIGANVGTYALFAARRGARVLAIEAAPATAEKLAFNIAANEAAGPAGRIHVAHTAVGEEPGMLTLWSSATNCGFATLAGEFADGQAGIWTAEEVPVRPLADVLIEAGIDRPDVMKIDVEGFEDRVLMPYLEATPRGQWPRAVLMETNCSAAWKRDPRETLTAHGFAVEGRTDDNVLLVDRESDAT</sequence>
<name>A0A2T5VGU8_9HYPH</name>
<dbReference type="GO" id="GO:0032259">
    <property type="term" value="P:methylation"/>
    <property type="evidence" value="ECO:0007669"/>
    <property type="project" value="UniProtKB-KW"/>
</dbReference>
<dbReference type="InterPro" id="IPR052514">
    <property type="entry name" value="SAM-dependent_MTase"/>
</dbReference>
<dbReference type="InterPro" id="IPR006342">
    <property type="entry name" value="FkbM_mtfrase"/>
</dbReference>
<evidence type="ECO:0000259" key="1">
    <source>
        <dbReference type="Pfam" id="PF05050"/>
    </source>
</evidence>
<organism evidence="2 3">
    <name type="scientific">Breoghania corrubedonensis</name>
    <dbReference type="NCBI Taxonomy" id="665038"/>
    <lineage>
        <taxon>Bacteria</taxon>
        <taxon>Pseudomonadati</taxon>
        <taxon>Pseudomonadota</taxon>
        <taxon>Alphaproteobacteria</taxon>
        <taxon>Hyphomicrobiales</taxon>
        <taxon>Stappiaceae</taxon>
        <taxon>Breoghania</taxon>
    </lineage>
</organism>
<dbReference type="PANTHER" id="PTHR34203">
    <property type="entry name" value="METHYLTRANSFERASE, FKBM FAMILY PROTEIN"/>
    <property type="match status" value="1"/>
</dbReference>
<dbReference type="SUPFAM" id="SSF53335">
    <property type="entry name" value="S-adenosyl-L-methionine-dependent methyltransferases"/>
    <property type="match status" value="1"/>
</dbReference>
<dbReference type="RefSeq" id="WP_210203385.1">
    <property type="nucleotide sequence ID" value="NZ_QAYG01000001.1"/>
</dbReference>
<dbReference type="Pfam" id="PF05050">
    <property type="entry name" value="Methyltransf_21"/>
    <property type="match status" value="1"/>
</dbReference>
<dbReference type="InterPro" id="IPR029063">
    <property type="entry name" value="SAM-dependent_MTases_sf"/>
</dbReference>
<comment type="caution">
    <text evidence="2">The sequence shown here is derived from an EMBL/GenBank/DDBJ whole genome shotgun (WGS) entry which is preliminary data.</text>
</comment>
<proteinExistence type="predicted"/>